<dbReference type="GO" id="GO:0008360">
    <property type="term" value="P:regulation of cell shape"/>
    <property type="evidence" value="ECO:0007669"/>
    <property type="project" value="UniProtKB-KW"/>
</dbReference>
<dbReference type="NCBIfam" id="NF001126">
    <property type="entry name" value="PRK00139.1-4"/>
    <property type="match status" value="1"/>
</dbReference>
<feature type="binding site" evidence="12">
    <location>
        <position position="455"/>
    </location>
    <ligand>
        <name>meso-2,6-diaminopimelate</name>
        <dbReference type="ChEBI" id="CHEBI:57791"/>
    </ligand>
</feature>
<dbReference type="Pfam" id="PF08245">
    <property type="entry name" value="Mur_ligase_M"/>
    <property type="match status" value="1"/>
</dbReference>
<keyword evidence="3 12" id="KW-0963">Cytoplasm</keyword>
<dbReference type="Gene3D" id="3.40.1390.10">
    <property type="entry name" value="MurE/MurF, N-terminal domain"/>
    <property type="match status" value="1"/>
</dbReference>
<evidence type="ECO:0000313" key="18">
    <source>
        <dbReference type="Proteomes" id="UP000183952"/>
    </source>
</evidence>
<dbReference type="NCBIfam" id="TIGR01085">
    <property type="entry name" value="murE"/>
    <property type="match status" value="1"/>
</dbReference>
<comment type="cofactor">
    <cofactor evidence="12">
        <name>Mg(2+)</name>
        <dbReference type="ChEBI" id="CHEBI:18420"/>
    </cofactor>
</comment>
<dbReference type="Gene3D" id="3.40.1190.10">
    <property type="entry name" value="Mur-like, catalytic domain"/>
    <property type="match status" value="1"/>
</dbReference>
<dbReference type="InterPro" id="IPR036615">
    <property type="entry name" value="Mur_ligase_C_dom_sf"/>
</dbReference>
<name>A0A1M6L7L7_9CLOT</name>
<dbReference type="SUPFAM" id="SSF53623">
    <property type="entry name" value="MurD-like peptide ligases, catalytic domain"/>
    <property type="match status" value="1"/>
</dbReference>
<dbReference type="EC" id="6.3.2.13" evidence="12"/>
<dbReference type="RefSeq" id="WP_072902299.1">
    <property type="nucleotide sequence ID" value="NZ_FRAD01000005.1"/>
</dbReference>
<proteinExistence type="inferred from homology"/>
<dbReference type="Pfam" id="PF01225">
    <property type="entry name" value="Mur_ligase"/>
    <property type="match status" value="1"/>
</dbReference>
<keyword evidence="8 12" id="KW-0133">Cell shape</keyword>
<dbReference type="GO" id="GO:0008765">
    <property type="term" value="F:UDP-N-acetylmuramoylalanyl-D-glutamate-2,6-diaminopimelate ligase activity"/>
    <property type="evidence" value="ECO:0007669"/>
    <property type="project" value="UniProtKB-UniRule"/>
</dbReference>
<comment type="subcellular location">
    <subcellularLocation>
        <location evidence="12 13">Cytoplasm</location>
    </subcellularLocation>
</comment>
<feature type="binding site" evidence="12">
    <location>
        <position position="459"/>
    </location>
    <ligand>
        <name>meso-2,6-diaminopimelate</name>
        <dbReference type="ChEBI" id="CHEBI:57791"/>
    </ligand>
</feature>
<feature type="short sequence motif" description="Meso-diaminopimelate recognition motif" evidence="12">
    <location>
        <begin position="405"/>
        <end position="408"/>
    </location>
</feature>
<dbReference type="GO" id="GO:0005737">
    <property type="term" value="C:cytoplasm"/>
    <property type="evidence" value="ECO:0007669"/>
    <property type="project" value="UniProtKB-SubCell"/>
</dbReference>
<evidence type="ECO:0000259" key="15">
    <source>
        <dbReference type="Pfam" id="PF02875"/>
    </source>
</evidence>
<dbReference type="PROSITE" id="PS01011">
    <property type="entry name" value="FOLYLPOLYGLU_SYNT_1"/>
    <property type="match status" value="1"/>
</dbReference>
<dbReference type="PANTHER" id="PTHR23135:SF4">
    <property type="entry name" value="UDP-N-ACETYLMURAMOYL-L-ALANYL-D-GLUTAMATE--2,6-DIAMINOPIMELATE LIGASE MURE HOMOLOG, CHLOROPLASTIC"/>
    <property type="match status" value="1"/>
</dbReference>
<evidence type="ECO:0000259" key="14">
    <source>
        <dbReference type="Pfam" id="PF01225"/>
    </source>
</evidence>
<protein>
    <recommendedName>
        <fullName evidence="12">UDP-N-acetylmuramoyl-L-alanyl-D-glutamate--2,6-diaminopimelate ligase</fullName>
        <ecNumber evidence="12">6.3.2.13</ecNumber>
    </recommendedName>
    <alternativeName>
        <fullName evidence="12">Meso-A2pm-adding enzyme</fullName>
    </alternativeName>
    <alternativeName>
        <fullName evidence="12">Meso-diaminopimelate-adding enzyme</fullName>
    </alternativeName>
    <alternativeName>
        <fullName evidence="12">UDP-MurNAc-L-Ala-D-Glu:meso-diaminopimelate ligase</fullName>
    </alternativeName>
    <alternativeName>
        <fullName evidence="12">UDP-MurNAc-tripeptide synthetase</fullName>
    </alternativeName>
    <alternativeName>
        <fullName evidence="12">UDP-N-acetylmuramyl-tripeptide synthetase</fullName>
    </alternativeName>
</protein>
<evidence type="ECO:0000256" key="13">
    <source>
        <dbReference type="RuleBase" id="RU004135"/>
    </source>
</evidence>
<dbReference type="InterPro" id="IPR013221">
    <property type="entry name" value="Mur_ligase_cen"/>
</dbReference>
<keyword evidence="10 12" id="KW-0131">Cell cycle</keyword>
<feature type="binding site" evidence="12">
    <location>
        <begin position="405"/>
        <end position="408"/>
    </location>
    <ligand>
        <name>meso-2,6-diaminopimelate</name>
        <dbReference type="ChEBI" id="CHEBI:57791"/>
    </ligand>
</feature>
<gene>
    <name evidence="12" type="primary">murE</name>
    <name evidence="17" type="ORF">SAMN02745248_00656</name>
</gene>
<feature type="domain" description="Mur ligase C-terminal" evidence="15">
    <location>
        <begin position="330"/>
        <end position="457"/>
    </location>
</feature>
<dbReference type="Gene3D" id="3.90.190.20">
    <property type="entry name" value="Mur ligase, C-terminal domain"/>
    <property type="match status" value="1"/>
</dbReference>
<evidence type="ECO:0000256" key="2">
    <source>
        <dbReference type="ARBA" id="ARBA00005898"/>
    </source>
</evidence>
<keyword evidence="4 12" id="KW-0436">Ligase</keyword>
<keyword evidence="9 12" id="KW-0573">Peptidoglycan synthesis</keyword>
<dbReference type="AlphaFoldDB" id="A0A1M6L7L7"/>
<evidence type="ECO:0000256" key="11">
    <source>
        <dbReference type="ARBA" id="ARBA00023316"/>
    </source>
</evidence>
<keyword evidence="5 12" id="KW-0132">Cell division</keyword>
<evidence type="ECO:0000256" key="8">
    <source>
        <dbReference type="ARBA" id="ARBA00022960"/>
    </source>
</evidence>
<evidence type="ECO:0000256" key="7">
    <source>
        <dbReference type="ARBA" id="ARBA00022840"/>
    </source>
</evidence>
<keyword evidence="11 12" id="KW-0961">Cell wall biogenesis/degradation</keyword>
<dbReference type="STRING" id="1121331.SAMN02745248_00656"/>
<dbReference type="HAMAP" id="MF_00208">
    <property type="entry name" value="MurE"/>
    <property type="match status" value="1"/>
</dbReference>
<feature type="binding site" evidence="12">
    <location>
        <position position="381"/>
    </location>
    <ligand>
        <name>meso-2,6-diaminopimelate</name>
        <dbReference type="ChEBI" id="CHEBI:57791"/>
    </ligand>
</feature>
<dbReference type="GO" id="GO:0000287">
    <property type="term" value="F:magnesium ion binding"/>
    <property type="evidence" value="ECO:0007669"/>
    <property type="project" value="UniProtKB-UniRule"/>
</dbReference>
<keyword evidence="18" id="KW-1185">Reference proteome</keyword>
<dbReference type="OrthoDB" id="9800958at2"/>
<evidence type="ECO:0000256" key="6">
    <source>
        <dbReference type="ARBA" id="ARBA00022741"/>
    </source>
</evidence>
<dbReference type="InterPro" id="IPR035911">
    <property type="entry name" value="MurE/MurF_N"/>
</dbReference>
<accession>A0A1M6L7L7</accession>
<dbReference type="EMBL" id="FRAD01000005">
    <property type="protein sequence ID" value="SHJ67192.1"/>
    <property type="molecule type" value="Genomic_DNA"/>
</dbReference>
<dbReference type="GO" id="GO:0005524">
    <property type="term" value="F:ATP binding"/>
    <property type="evidence" value="ECO:0007669"/>
    <property type="project" value="UniProtKB-UniRule"/>
</dbReference>
<comment type="similarity">
    <text evidence="2 12">Belongs to the MurCDEF family. MurE subfamily.</text>
</comment>
<evidence type="ECO:0000256" key="9">
    <source>
        <dbReference type="ARBA" id="ARBA00022984"/>
    </source>
</evidence>
<evidence type="ECO:0000256" key="1">
    <source>
        <dbReference type="ARBA" id="ARBA00004752"/>
    </source>
</evidence>
<reference evidence="17 18" key="1">
    <citation type="submission" date="2016-11" db="EMBL/GenBank/DDBJ databases">
        <authorList>
            <person name="Jaros S."/>
            <person name="Januszkiewicz K."/>
            <person name="Wedrychowicz H."/>
        </authorList>
    </citation>
    <scope>NUCLEOTIDE SEQUENCE [LARGE SCALE GENOMIC DNA]</scope>
    <source>
        <strain evidence="17 18">DSM 3090</strain>
    </source>
</reference>
<feature type="domain" description="Mur ligase central" evidence="16">
    <location>
        <begin position="109"/>
        <end position="308"/>
    </location>
</feature>
<comment type="PTM">
    <text evidence="12">Carboxylation is probably crucial for Mg(2+) binding and, consequently, for the gamma-phosphate positioning of ATP.</text>
</comment>
<evidence type="ECO:0000259" key="16">
    <source>
        <dbReference type="Pfam" id="PF08245"/>
    </source>
</evidence>
<dbReference type="GO" id="GO:0009252">
    <property type="term" value="P:peptidoglycan biosynthetic process"/>
    <property type="evidence" value="ECO:0007669"/>
    <property type="project" value="UniProtKB-UniRule"/>
</dbReference>
<feature type="binding site" evidence="12">
    <location>
        <position position="30"/>
    </location>
    <ligand>
        <name>UDP-N-acetyl-alpha-D-muramoyl-L-alanyl-D-glutamate</name>
        <dbReference type="ChEBI" id="CHEBI:83900"/>
    </ligand>
</feature>
<evidence type="ECO:0000256" key="10">
    <source>
        <dbReference type="ARBA" id="ARBA00023306"/>
    </source>
</evidence>
<feature type="binding site" evidence="12">
    <location>
        <position position="180"/>
    </location>
    <ligand>
        <name>UDP-N-acetyl-alpha-D-muramoyl-L-alanyl-D-glutamate</name>
        <dbReference type="ChEBI" id="CHEBI:83900"/>
    </ligand>
</feature>
<comment type="caution">
    <text evidence="12">Lacks conserved residue(s) required for the propagation of feature annotation.</text>
</comment>
<feature type="binding site" evidence="12">
    <location>
        <begin position="153"/>
        <end position="154"/>
    </location>
    <ligand>
        <name>UDP-N-acetyl-alpha-D-muramoyl-L-alanyl-D-glutamate</name>
        <dbReference type="ChEBI" id="CHEBI:83900"/>
    </ligand>
</feature>
<comment type="catalytic activity">
    <reaction evidence="12">
        <text>UDP-N-acetyl-alpha-D-muramoyl-L-alanyl-D-glutamate + meso-2,6-diaminopimelate + ATP = UDP-N-acetyl-alpha-D-muramoyl-L-alanyl-gamma-D-glutamyl-meso-2,6-diaminopimelate + ADP + phosphate + H(+)</text>
        <dbReference type="Rhea" id="RHEA:23676"/>
        <dbReference type="ChEBI" id="CHEBI:15378"/>
        <dbReference type="ChEBI" id="CHEBI:30616"/>
        <dbReference type="ChEBI" id="CHEBI:43474"/>
        <dbReference type="ChEBI" id="CHEBI:57791"/>
        <dbReference type="ChEBI" id="CHEBI:83900"/>
        <dbReference type="ChEBI" id="CHEBI:83905"/>
        <dbReference type="ChEBI" id="CHEBI:456216"/>
        <dbReference type="EC" id="6.3.2.13"/>
    </reaction>
</comment>
<keyword evidence="7 12" id="KW-0067">ATP-binding</keyword>
<dbReference type="GO" id="GO:0051301">
    <property type="term" value="P:cell division"/>
    <property type="evidence" value="ECO:0007669"/>
    <property type="project" value="UniProtKB-KW"/>
</dbReference>
<comment type="function">
    <text evidence="12">Catalyzes the addition of meso-diaminopimelic acid to the nucleotide precursor UDP-N-acetylmuramoyl-L-alanyl-D-glutamate (UMAG) in the biosynthesis of bacterial cell-wall peptidoglycan.</text>
</comment>
<feature type="binding site" evidence="12">
    <location>
        <begin position="111"/>
        <end position="117"/>
    </location>
    <ligand>
        <name>ATP</name>
        <dbReference type="ChEBI" id="CHEBI:30616"/>
    </ligand>
</feature>
<dbReference type="InterPro" id="IPR018109">
    <property type="entry name" value="Folylpolyglutamate_synth_CS"/>
</dbReference>
<dbReference type="InterPro" id="IPR004101">
    <property type="entry name" value="Mur_ligase_C"/>
</dbReference>
<dbReference type="GO" id="GO:0071555">
    <property type="term" value="P:cell wall organization"/>
    <property type="evidence" value="ECO:0007669"/>
    <property type="project" value="UniProtKB-KW"/>
</dbReference>
<dbReference type="PANTHER" id="PTHR23135">
    <property type="entry name" value="MUR LIGASE FAMILY MEMBER"/>
    <property type="match status" value="1"/>
</dbReference>
<evidence type="ECO:0000256" key="12">
    <source>
        <dbReference type="HAMAP-Rule" id="MF_00208"/>
    </source>
</evidence>
<dbReference type="GO" id="GO:0004326">
    <property type="term" value="F:tetrahydrofolylpolyglutamate synthase activity"/>
    <property type="evidence" value="ECO:0007669"/>
    <property type="project" value="InterPro"/>
</dbReference>
<evidence type="ECO:0000256" key="5">
    <source>
        <dbReference type="ARBA" id="ARBA00022618"/>
    </source>
</evidence>
<evidence type="ECO:0000256" key="4">
    <source>
        <dbReference type="ARBA" id="ARBA00022598"/>
    </source>
</evidence>
<evidence type="ECO:0000256" key="3">
    <source>
        <dbReference type="ARBA" id="ARBA00022490"/>
    </source>
</evidence>
<dbReference type="InterPro" id="IPR005761">
    <property type="entry name" value="UDP-N-AcMur-Glu-dNH2Pim_ligase"/>
</dbReference>
<dbReference type="Proteomes" id="UP000183952">
    <property type="component" value="Unassembled WGS sequence"/>
</dbReference>
<comment type="pathway">
    <text evidence="1 12 13">Cell wall biogenesis; peptidoglycan biosynthesis.</text>
</comment>
<evidence type="ECO:0000313" key="17">
    <source>
        <dbReference type="EMBL" id="SHJ67192.1"/>
    </source>
</evidence>
<feature type="domain" description="Mur ligase N-terminal catalytic" evidence="14">
    <location>
        <begin position="23"/>
        <end position="90"/>
    </location>
</feature>
<dbReference type="UniPathway" id="UPA00219"/>
<dbReference type="InterPro" id="IPR036565">
    <property type="entry name" value="Mur-like_cat_sf"/>
</dbReference>
<feature type="modified residue" description="N6-carboxylysine" evidence="12">
    <location>
        <position position="220"/>
    </location>
</feature>
<organism evidence="17 18">
    <name type="scientific">Hathewaya proteolytica DSM 3090</name>
    <dbReference type="NCBI Taxonomy" id="1121331"/>
    <lineage>
        <taxon>Bacteria</taxon>
        <taxon>Bacillati</taxon>
        <taxon>Bacillota</taxon>
        <taxon>Clostridia</taxon>
        <taxon>Eubacteriales</taxon>
        <taxon>Clostridiaceae</taxon>
        <taxon>Hathewaya</taxon>
    </lineage>
</organism>
<sequence length="485" mass="54935">MILEKILCDMEYELIQGSTSVRIEKLEYDSRKVCKGDVFFALPGVTSDGHDFISVAIKNGASAIVVSESVNLNQEGITVIKVQHTRKAFALCSSNYFNRAHEKLKIIGITGTNGKTTSAFMIKRVLEEAGYKVGLLGTVANYIGSERMEASSTTPESFELHKLFRKMVDEGCEYCVMEVSSHSLYWDKVFGINFKYGIFTNLTRDHLDFHKTFEEYYKAKFKLFTMSDTCIINGDDEYGRRLIDQISKSCKSVITYGIEGDYHYKAENYNIEPRKIDYTLVSYVDSYPMSISISGKYNIYNSLEAIATCMEEKINVDVVKKAMGDVVVIGRCEIMQCTDRLGFHVILDYAHTPDGLEKILKTCKEFTEGRLIGVFGCGGDRDKTKRPIMGKIGTDICDFCVITSDNPRTEEPMEIIRDILKGVERSNYVVEENRREAIKKSIVEAKKGDVIVIAGKGHEDYQVLKTGKIHFDEHEIVEEIVKELF</sequence>
<dbReference type="InterPro" id="IPR000713">
    <property type="entry name" value="Mur_ligase_N"/>
</dbReference>
<dbReference type="SUPFAM" id="SSF53244">
    <property type="entry name" value="MurD-like peptide ligases, peptide-binding domain"/>
    <property type="match status" value="1"/>
</dbReference>
<keyword evidence="12" id="KW-0460">Magnesium</keyword>
<dbReference type="SUPFAM" id="SSF63418">
    <property type="entry name" value="MurE/MurF N-terminal domain"/>
    <property type="match status" value="1"/>
</dbReference>
<dbReference type="Pfam" id="PF02875">
    <property type="entry name" value="Mur_ligase_C"/>
    <property type="match status" value="1"/>
</dbReference>
<keyword evidence="6 12" id="KW-0547">Nucleotide-binding</keyword>